<name>D3BNH8_HETP5</name>
<feature type="region of interest" description="Disordered" evidence="7">
    <location>
        <begin position="99"/>
        <end position="158"/>
    </location>
</feature>
<dbReference type="SUPFAM" id="SSF54236">
    <property type="entry name" value="Ubiquitin-like"/>
    <property type="match status" value="1"/>
</dbReference>
<keyword evidence="2" id="KW-0808">Transferase</keyword>
<dbReference type="GeneID" id="31365156"/>
<evidence type="ECO:0000256" key="5">
    <source>
        <dbReference type="ARBA" id="ARBA00022840"/>
    </source>
</evidence>
<sequence>MSALISNNEIDMLYSRSTSISLAVHRNQSYSQEGIERFGLSNMSSSSESCYSSSSSFNDSSMNESRNTENEPITVEKINTKDQTAITNVVVSTSKVIISSSNNNNNDDDNDNNDNNNDNSENNHNHRDDADEIDSGGVANGIGLGGNSSGGIGGKRRSFVNGNCSTRSADDNPTTTTTTTTTNGVVANLNQPSFNELSITCDTLSETDDEDFKDILMEEDDDDFEQVTEVFVDRDDAIDDDDNNSYVRFESNHSSFLTAKNQFNNNNNNNNNNSVQNTRQNRSSSSPNNEFLQSLSHQQQHQLQLLHELYQQSSRRYREQASSGSNRHIDTSFTTNTSMATPSIPINTQQNNNQTHNHSKTTGSPFLTAIPSTSHRSPSSFLNSPTHSPSRPFSPASSTNSSDYCNSPRINSPPLAIPLQSSSASNTMSRSEHSQLPQQHLQSTSPSSNNNSNSNNINHTIYSNSPTTNNNTPLSTSSSSNHQSNIASQQQQQNQQQHYHHQYSSSPPPANTPSTPSSPSLGSVSGNGSYSPLSKSSSINNKPNMLSTILKKSKKRLTTTFANRDLSDFDETPSYVQIYRGMTGESWRAKVYSTTTVRDLISMLLSTTTIDPSTLTLYISRSLTDSSLGSNSSTSANTTLDSNKPFERQLHEDEKILKAQRKWSGPSVFILKTTNSKGNSRYSVSSINSETSDQLHHQHQYNHHLHQHQYQQSVDISPLSSLSSPLITSTISPSMLTISPSSVTQSSVDINIPYMSLNDGIISDMDSTSTNSSSKSPYYYQQSKKENWKIGEYPKEGIRWISPSDLVINTKIGEGSFSRVYKGGYMGKTVAIKVLNDSTPEQWENFKKEYRILSMTSHPRLIRLYGASKESKLLMVMEYCGNGSLIKMMTKKNFYFSWELVLKWIKEAVEGINFLHTMKPALVHRDIKPHNLLITSQYELKVADLGLTKEIDVHTSTLRGTLDYMAPELFDEVAPSPSSDVYSLGIVMWELINRFLTGKYKRPFEDIPQISFSYQIPIFTKQGIRPTMPPNIPHQLEDIILRCWHQDPDKRPTCHQLVA</sequence>
<dbReference type="EMBL" id="ADBJ01000044">
    <property type="protein sequence ID" value="EFA76929.1"/>
    <property type="molecule type" value="Genomic_DNA"/>
</dbReference>
<keyword evidence="10" id="KW-1185">Reference proteome</keyword>
<dbReference type="PANTHER" id="PTHR46716">
    <property type="entry name" value="MITOGEN-ACTIVATED PROTEIN KINASE KINASE KINASE 7"/>
    <property type="match status" value="1"/>
</dbReference>
<evidence type="ECO:0000313" key="10">
    <source>
        <dbReference type="Proteomes" id="UP000001396"/>
    </source>
</evidence>
<evidence type="ECO:0000256" key="2">
    <source>
        <dbReference type="ARBA" id="ARBA00022679"/>
    </source>
</evidence>
<dbReference type="Gene3D" id="3.30.200.20">
    <property type="entry name" value="Phosphorylase Kinase, domain 1"/>
    <property type="match status" value="1"/>
</dbReference>
<organism evidence="9 10">
    <name type="scientific">Heterostelium pallidum (strain ATCC 26659 / Pp 5 / PN500)</name>
    <name type="common">Cellular slime mold</name>
    <name type="synonym">Polysphondylium pallidum</name>
    <dbReference type="NCBI Taxonomy" id="670386"/>
    <lineage>
        <taxon>Eukaryota</taxon>
        <taxon>Amoebozoa</taxon>
        <taxon>Evosea</taxon>
        <taxon>Eumycetozoa</taxon>
        <taxon>Dictyostelia</taxon>
        <taxon>Acytosteliales</taxon>
        <taxon>Acytosteliaceae</taxon>
        <taxon>Heterostelium</taxon>
    </lineage>
</organism>
<evidence type="ECO:0000313" key="9">
    <source>
        <dbReference type="EMBL" id="EFA76929.1"/>
    </source>
</evidence>
<keyword evidence="1" id="KW-0723">Serine/threonine-protein kinase</keyword>
<feature type="compositionally biased region" description="Gly residues" evidence="7">
    <location>
        <begin position="138"/>
        <end position="153"/>
    </location>
</feature>
<evidence type="ECO:0000256" key="1">
    <source>
        <dbReference type="ARBA" id="ARBA00022527"/>
    </source>
</evidence>
<feature type="region of interest" description="Disordered" evidence="7">
    <location>
        <begin position="625"/>
        <end position="646"/>
    </location>
</feature>
<feature type="compositionally biased region" description="Low complexity" evidence="7">
    <location>
        <begin position="443"/>
        <end position="505"/>
    </location>
</feature>
<feature type="compositionally biased region" description="Basic residues" evidence="7">
    <location>
        <begin position="697"/>
        <end position="707"/>
    </location>
</feature>
<dbReference type="InterPro" id="IPR011009">
    <property type="entry name" value="Kinase-like_dom_sf"/>
</dbReference>
<evidence type="ECO:0000256" key="3">
    <source>
        <dbReference type="ARBA" id="ARBA00022741"/>
    </source>
</evidence>
<feature type="region of interest" description="Disordered" evidence="7">
    <location>
        <begin position="677"/>
        <end position="712"/>
    </location>
</feature>
<dbReference type="RefSeq" id="XP_020429061.1">
    <property type="nucleotide sequence ID" value="XM_020580474.1"/>
</dbReference>
<dbReference type="PROSITE" id="PS50011">
    <property type="entry name" value="PROTEIN_KINASE_DOM"/>
    <property type="match status" value="1"/>
</dbReference>
<dbReference type="GO" id="GO:0009967">
    <property type="term" value="P:positive regulation of signal transduction"/>
    <property type="evidence" value="ECO:0007669"/>
    <property type="project" value="UniProtKB-ARBA"/>
</dbReference>
<evidence type="ECO:0000259" key="8">
    <source>
        <dbReference type="PROSITE" id="PS50011"/>
    </source>
</evidence>
<dbReference type="STRING" id="670386.D3BNH8"/>
<dbReference type="OMA" id="QGIRPTM"/>
<dbReference type="InterPro" id="IPR008271">
    <property type="entry name" value="Ser/Thr_kinase_AS"/>
</dbReference>
<feature type="compositionally biased region" description="Low complexity" evidence="7">
    <location>
        <begin position="347"/>
        <end position="356"/>
    </location>
</feature>
<dbReference type="InterPro" id="IPR029071">
    <property type="entry name" value="Ubiquitin-like_domsf"/>
</dbReference>
<feature type="compositionally biased region" description="Polar residues" evidence="7">
    <location>
        <begin position="320"/>
        <end position="346"/>
    </location>
</feature>
<dbReference type="PANTHER" id="PTHR46716:SF1">
    <property type="entry name" value="MITOGEN-ACTIVATED PROTEIN KINASE KINASE KINASE 7"/>
    <property type="match status" value="1"/>
</dbReference>
<dbReference type="InterPro" id="IPR001245">
    <property type="entry name" value="Ser-Thr/Tyr_kinase_cat_dom"/>
</dbReference>
<gene>
    <name evidence="9" type="ORF">PPL_09681</name>
</gene>
<proteinExistence type="predicted"/>
<evidence type="ECO:0000256" key="6">
    <source>
        <dbReference type="PROSITE-ProRule" id="PRU10141"/>
    </source>
</evidence>
<keyword evidence="4 9" id="KW-0418">Kinase</keyword>
<dbReference type="PROSITE" id="PS00107">
    <property type="entry name" value="PROTEIN_KINASE_ATP"/>
    <property type="match status" value="1"/>
</dbReference>
<dbReference type="InterPro" id="IPR017441">
    <property type="entry name" value="Protein_kinase_ATP_BS"/>
</dbReference>
<feature type="compositionally biased region" description="Low complexity" evidence="7">
    <location>
        <begin position="42"/>
        <end position="65"/>
    </location>
</feature>
<dbReference type="PROSITE" id="PS00108">
    <property type="entry name" value="PROTEIN_KINASE_ST"/>
    <property type="match status" value="1"/>
</dbReference>
<dbReference type="GO" id="GO:0007254">
    <property type="term" value="P:JNK cascade"/>
    <property type="evidence" value="ECO:0007669"/>
    <property type="project" value="TreeGrafter"/>
</dbReference>
<feature type="compositionally biased region" description="Polar residues" evidence="7">
    <location>
        <begin position="677"/>
        <end position="692"/>
    </location>
</feature>
<reference evidence="9 10" key="1">
    <citation type="journal article" date="2011" name="Genome Res.">
        <title>Phylogeny-wide analysis of social amoeba genomes highlights ancient origins for complex intercellular communication.</title>
        <authorList>
            <person name="Heidel A.J."/>
            <person name="Lawal H.M."/>
            <person name="Felder M."/>
            <person name="Schilde C."/>
            <person name="Helps N.R."/>
            <person name="Tunggal B."/>
            <person name="Rivero F."/>
            <person name="John U."/>
            <person name="Schleicher M."/>
            <person name="Eichinger L."/>
            <person name="Platzer M."/>
            <person name="Noegel A.A."/>
            <person name="Schaap P."/>
            <person name="Gloeckner G."/>
        </authorList>
    </citation>
    <scope>NUCLEOTIDE SEQUENCE [LARGE SCALE GENOMIC DNA]</scope>
    <source>
        <strain evidence="10">ATCC 26659 / Pp 5 / PN500</strain>
    </source>
</reference>
<comment type="caution">
    <text evidence="9">The sequence shown here is derived from an EMBL/GenBank/DDBJ whole genome shotgun (WGS) entry which is preliminary data.</text>
</comment>
<feature type="compositionally biased region" description="Polar residues" evidence="7">
    <location>
        <begin position="530"/>
        <end position="543"/>
    </location>
</feature>
<dbReference type="SMART" id="SM00220">
    <property type="entry name" value="S_TKc"/>
    <property type="match status" value="1"/>
</dbReference>
<dbReference type="GO" id="GO:0005524">
    <property type="term" value="F:ATP binding"/>
    <property type="evidence" value="ECO:0007669"/>
    <property type="project" value="UniProtKB-UniRule"/>
</dbReference>
<dbReference type="FunCoup" id="D3BNH8">
    <property type="interactions" value="524"/>
</dbReference>
<accession>D3BNH8</accession>
<dbReference type="Gene3D" id="3.10.20.90">
    <property type="entry name" value="Phosphatidylinositol 3-kinase Catalytic Subunit, Chain A, domain 1"/>
    <property type="match status" value="1"/>
</dbReference>
<evidence type="ECO:0000256" key="4">
    <source>
        <dbReference type="ARBA" id="ARBA00022777"/>
    </source>
</evidence>
<dbReference type="InterPro" id="IPR000719">
    <property type="entry name" value="Prot_kinase_dom"/>
</dbReference>
<feature type="region of interest" description="Disordered" evidence="7">
    <location>
        <begin position="42"/>
        <end position="79"/>
    </location>
</feature>
<feature type="compositionally biased region" description="Polar residues" evidence="7">
    <location>
        <begin position="360"/>
        <end position="410"/>
    </location>
</feature>
<feature type="compositionally biased region" description="Low complexity" evidence="7">
    <location>
        <begin position="261"/>
        <end position="299"/>
    </location>
</feature>
<feature type="domain" description="Protein kinase" evidence="8">
    <location>
        <begin position="806"/>
        <end position="1059"/>
    </location>
</feature>
<feature type="compositionally biased region" description="Low complexity" evidence="7">
    <location>
        <begin position="512"/>
        <end position="529"/>
    </location>
</feature>
<dbReference type="GO" id="GO:0019899">
    <property type="term" value="F:enzyme binding"/>
    <property type="evidence" value="ECO:0007669"/>
    <property type="project" value="UniProtKB-ARBA"/>
</dbReference>
<dbReference type="CDD" id="cd13999">
    <property type="entry name" value="STKc_MAP3K-like"/>
    <property type="match status" value="1"/>
</dbReference>
<feature type="region of interest" description="Disordered" evidence="7">
    <location>
        <begin position="314"/>
        <end position="543"/>
    </location>
</feature>
<evidence type="ECO:0000256" key="7">
    <source>
        <dbReference type="SAM" id="MobiDB-lite"/>
    </source>
</evidence>
<feature type="binding site" evidence="6">
    <location>
        <position position="833"/>
    </location>
    <ligand>
        <name>ATP</name>
        <dbReference type="ChEBI" id="CHEBI:30616"/>
    </ligand>
</feature>
<dbReference type="Proteomes" id="UP000001396">
    <property type="component" value="Unassembled WGS sequence"/>
</dbReference>
<dbReference type="SUPFAM" id="SSF56112">
    <property type="entry name" value="Protein kinase-like (PK-like)"/>
    <property type="match status" value="1"/>
</dbReference>
<feature type="compositionally biased region" description="Polar residues" evidence="7">
    <location>
        <begin position="419"/>
        <end position="442"/>
    </location>
</feature>
<protein>
    <submittedName>
        <fullName evidence="9">Protein kinase</fullName>
    </submittedName>
</protein>
<dbReference type="GO" id="GO:0006955">
    <property type="term" value="P:immune response"/>
    <property type="evidence" value="ECO:0007669"/>
    <property type="project" value="TreeGrafter"/>
</dbReference>
<dbReference type="InParanoid" id="D3BNH8"/>
<feature type="region of interest" description="Disordered" evidence="7">
    <location>
        <begin position="259"/>
        <end position="299"/>
    </location>
</feature>
<feature type="compositionally biased region" description="Low complexity" evidence="7">
    <location>
        <begin position="625"/>
        <end position="643"/>
    </location>
</feature>
<dbReference type="AlphaFoldDB" id="D3BNH8"/>
<dbReference type="Pfam" id="PF07714">
    <property type="entry name" value="PK_Tyr_Ser-Thr"/>
    <property type="match status" value="1"/>
</dbReference>
<dbReference type="GO" id="GO:0004709">
    <property type="term" value="F:MAP kinase kinase kinase activity"/>
    <property type="evidence" value="ECO:0007669"/>
    <property type="project" value="TreeGrafter"/>
</dbReference>
<keyword evidence="5 6" id="KW-0067">ATP-binding</keyword>
<dbReference type="Gene3D" id="1.10.510.10">
    <property type="entry name" value="Transferase(Phosphotransferase) domain 1"/>
    <property type="match status" value="1"/>
</dbReference>
<keyword evidence="3 6" id="KW-0547">Nucleotide-binding</keyword>